<keyword evidence="4" id="KW-1185">Reference proteome</keyword>
<evidence type="ECO:0000313" key="4">
    <source>
        <dbReference type="Proteomes" id="UP000731519"/>
    </source>
</evidence>
<proteinExistence type="predicted"/>
<sequence>MSEPQTREPVRADDPRAQDAINYARAQEHRAWQTNRDQINHGAETTPAHFAR</sequence>
<dbReference type="Proteomes" id="UP000731519">
    <property type="component" value="Unassembled WGS sequence"/>
</dbReference>
<evidence type="ECO:0000313" key="2">
    <source>
        <dbReference type="EMBL" id="OSY50280.1"/>
    </source>
</evidence>
<dbReference type="Proteomes" id="UP000194318">
    <property type="component" value="Unassembled WGS sequence"/>
</dbReference>
<protein>
    <submittedName>
        <fullName evidence="2">Uncharacterized protein</fullName>
    </submittedName>
</protein>
<reference evidence="1 4" key="1">
    <citation type="submission" date="2013-05" db="EMBL/GenBank/DDBJ databases">
        <title>Genome Sequence of Streptomyces fradiae.</title>
        <authorList>
            <person name="Kirby R."/>
        </authorList>
    </citation>
    <scope>NUCLEOTIDE SEQUENCE [LARGE SCALE GENOMIC DNA]</scope>
    <source>
        <strain evidence="1 4">ATCC 10745</strain>
    </source>
</reference>
<comment type="caution">
    <text evidence="2">The sequence shown here is derived from an EMBL/GenBank/DDBJ whole genome shotgun (WGS) entry which is preliminary data.</text>
</comment>
<dbReference type="RefSeq" id="WP_158100765.1">
    <property type="nucleotide sequence ID" value="NZ_ASYR01000016.1"/>
</dbReference>
<dbReference type="EMBL" id="ASYR01000016">
    <property type="protein sequence ID" value="KAF0649185.1"/>
    <property type="molecule type" value="Genomic_DNA"/>
</dbReference>
<gene>
    <name evidence="2" type="ORF">BG846_04101</name>
    <name evidence="1" type="ORF">K701_13835</name>
</gene>
<dbReference type="AlphaFoldDB" id="A0A1Y2NSH0"/>
<reference evidence="2 3" key="2">
    <citation type="submission" date="2016-09" db="EMBL/GenBank/DDBJ databases">
        <title>Streptomyces fradiae DSM40063, a candidate organism with high potential of specific P450 cytochromes.</title>
        <authorList>
            <person name="Grumaz C."/>
            <person name="Vainshtein Y."/>
            <person name="Kirstahler P."/>
            <person name="Sohn K."/>
        </authorList>
    </citation>
    <scope>NUCLEOTIDE SEQUENCE [LARGE SCALE GENOMIC DNA]</scope>
    <source>
        <strain evidence="2 3">DSM 40063</strain>
    </source>
</reference>
<dbReference type="EMBL" id="MIFZ01000286">
    <property type="protein sequence ID" value="OSY50280.1"/>
    <property type="molecule type" value="Genomic_DNA"/>
</dbReference>
<dbReference type="GeneID" id="91407049"/>
<name>A0A1Y2NSH0_STRFR</name>
<organism evidence="2 3">
    <name type="scientific">Streptomyces fradiae ATCC 10745 = DSM 40063</name>
    <dbReference type="NCBI Taxonomy" id="1319510"/>
    <lineage>
        <taxon>Bacteria</taxon>
        <taxon>Bacillati</taxon>
        <taxon>Actinomycetota</taxon>
        <taxon>Actinomycetes</taxon>
        <taxon>Kitasatosporales</taxon>
        <taxon>Streptomycetaceae</taxon>
        <taxon>Streptomyces</taxon>
    </lineage>
</organism>
<accession>A0A1Y2NSH0</accession>
<evidence type="ECO:0000313" key="1">
    <source>
        <dbReference type="EMBL" id="KAF0649185.1"/>
    </source>
</evidence>
<evidence type="ECO:0000313" key="3">
    <source>
        <dbReference type="Proteomes" id="UP000194318"/>
    </source>
</evidence>